<evidence type="ECO:0000256" key="1">
    <source>
        <dbReference type="SAM" id="MobiDB-lite"/>
    </source>
</evidence>
<protein>
    <submittedName>
        <fullName evidence="3">Uncharacterized protein</fullName>
    </submittedName>
</protein>
<proteinExistence type="predicted"/>
<accession>A0A822Y3D8</accession>
<keyword evidence="4" id="KW-1185">Reference proteome</keyword>
<feature type="compositionally biased region" description="Basic and acidic residues" evidence="1">
    <location>
        <begin position="28"/>
        <end position="46"/>
    </location>
</feature>
<sequence length="113" mass="13039">MVKQIEKFTYNDVGDELGLSERPEEELDHSAGSKEQEDLKHQDGKQGFEGVASEPDASGIDQGFWFTYDFMYIYFRNIHSMDEGSIVGRHSLPLLAFLCPQVMHRVERERLLD</sequence>
<feature type="region of interest" description="Disordered" evidence="1">
    <location>
        <begin position="14"/>
        <end position="55"/>
    </location>
</feature>
<dbReference type="EMBL" id="DUZY01000002">
    <property type="protein sequence ID" value="DAD26935.1"/>
    <property type="molecule type" value="Genomic_DNA"/>
</dbReference>
<dbReference type="Proteomes" id="UP000607653">
    <property type="component" value="Unassembled WGS sequence"/>
</dbReference>
<evidence type="ECO:0000313" key="3">
    <source>
        <dbReference type="EMBL" id="DAD26937.1"/>
    </source>
</evidence>
<organism evidence="3 4">
    <name type="scientific">Nelumbo nucifera</name>
    <name type="common">Sacred lotus</name>
    <dbReference type="NCBI Taxonomy" id="4432"/>
    <lineage>
        <taxon>Eukaryota</taxon>
        <taxon>Viridiplantae</taxon>
        <taxon>Streptophyta</taxon>
        <taxon>Embryophyta</taxon>
        <taxon>Tracheophyta</taxon>
        <taxon>Spermatophyta</taxon>
        <taxon>Magnoliopsida</taxon>
        <taxon>Proteales</taxon>
        <taxon>Nelumbonaceae</taxon>
        <taxon>Nelumbo</taxon>
    </lineage>
</organism>
<gene>
    <name evidence="2" type="ORF">HUJ06_028403</name>
    <name evidence="3" type="ORF">HUJ06_028405</name>
</gene>
<reference evidence="3 4" key="1">
    <citation type="journal article" date="2020" name="Mol. Biol. Evol.">
        <title>Distinct Expression and Methylation Patterns for Genes with Different Fates following a Single Whole-Genome Duplication in Flowering Plants.</title>
        <authorList>
            <person name="Shi T."/>
            <person name="Rahmani R.S."/>
            <person name="Gugger P.F."/>
            <person name="Wang M."/>
            <person name="Li H."/>
            <person name="Zhang Y."/>
            <person name="Li Z."/>
            <person name="Wang Q."/>
            <person name="Van de Peer Y."/>
            <person name="Marchal K."/>
            <person name="Chen J."/>
        </authorList>
    </citation>
    <scope>NUCLEOTIDE SEQUENCE [LARGE SCALE GENOMIC DNA]</scope>
    <source>
        <tissue evidence="3">Leaf</tissue>
    </source>
</reference>
<comment type="caution">
    <text evidence="3">The sequence shown here is derived from an EMBL/GenBank/DDBJ whole genome shotgun (WGS) entry which is preliminary data.</text>
</comment>
<dbReference type="EMBL" id="DUZY01000002">
    <property type="protein sequence ID" value="DAD26937.1"/>
    <property type="molecule type" value="Genomic_DNA"/>
</dbReference>
<evidence type="ECO:0000313" key="2">
    <source>
        <dbReference type="EMBL" id="DAD26935.1"/>
    </source>
</evidence>
<evidence type="ECO:0000313" key="4">
    <source>
        <dbReference type="Proteomes" id="UP000607653"/>
    </source>
</evidence>
<dbReference type="AlphaFoldDB" id="A0A822Y3D8"/>
<name>A0A822Y3D8_NELNU</name>